<evidence type="ECO:0000256" key="1">
    <source>
        <dbReference type="ARBA" id="ARBA00022741"/>
    </source>
</evidence>
<comment type="caution">
    <text evidence="4">The sequence shown here is derived from an EMBL/GenBank/DDBJ whole genome shotgun (WGS) entry which is preliminary data.</text>
</comment>
<dbReference type="SUPFAM" id="SSF54285">
    <property type="entry name" value="MoaD/ThiS"/>
    <property type="match status" value="1"/>
</dbReference>
<reference evidence="5" key="1">
    <citation type="submission" date="2018-02" db="EMBL/GenBank/DDBJ databases">
        <title>Genome sequencing of Solimonas sp. HR-BB.</title>
        <authorList>
            <person name="Lee Y."/>
            <person name="Jeon C.O."/>
        </authorList>
    </citation>
    <scope>NUCLEOTIDE SEQUENCE [LARGE SCALE GENOMIC DNA]</scope>
    <source>
        <strain evidence="5">HR-U</strain>
    </source>
</reference>
<dbReference type="InterPro" id="IPR012675">
    <property type="entry name" value="Beta-grasp_dom_sf"/>
</dbReference>
<accession>A0A2S7IS34</accession>
<keyword evidence="1" id="KW-0547">Nucleotide-binding</keyword>
<dbReference type="Pfam" id="PF02597">
    <property type="entry name" value="ThiS"/>
    <property type="match status" value="1"/>
</dbReference>
<dbReference type="OrthoDB" id="598356at2"/>
<dbReference type="InterPro" id="IPR044672">
    <property type="entry name" value="MOCS2A"/>
</dbReference>
<dbReference type="Proteomes" id="UP000239590">
    <property type="component" value="Unassembled WGS sequence"/>
</dbReference>
<dbReference type="GO" id="GO:0006777">
    <property type="term" value="P:Mo-molybdopterin cofactor biosynthetic process"/>
    <property type="evidence" value="ECO:0007669"/>
    <property type="project" value="InterPro"/>
</dbReference>
<gene>
    <name evidence="4" type="ORF">C5O19_12975</name>
</gene>
<dbReference type="PANTHER" id="PTHR33359">
    <property type="entry name" value="MOLYBDOPTERIN SYNTHASE SULFUR CARRIER SUBUNIT"/>
    <property type="match status" value="1"/>
</dbReference>
<evidence type="ECO:0000313" key="4">
    <source>
        <dbReference type="EMBL" id="PQA60489.1"/>
    </source>
</evidence>
<dbReference type="EMBL" id="PTRA01000001">
    <property type="protein sequence ID" value="PQA60489.1"/>
    <property type="molecule type" value="Genomic_DNA"/>
</dbReference>
<evidence type="ECO:0000256" key="3">
    <source>
        <dbReference type="ARBA" id="ARBA00024247"/>
    </source>
</evidence>
<keyword evidence="5" id="KW-1185">Reference proteome</keyword>
<dbReference type="PANTHER" id="PTHR33359:SF1">
    <property type="entry name" value="MOLYBDOPTERIN SYNTHASE SULFUR CARRIER SUBUNIT"/>
    <property type="match status" value="1"/>
</dbReference>
<proteinExistence type="inferred from homology"/>
<dbReference type="GO" id="GO:1990133">
    <property type="term" value="C:molybdopterin adenylyltransferase complex"/>
    <property type="evidence" value="ECO:0007669"/>
    <property type="project" value="TreeGrafter"/>
</dbReference>
<dbReference type="GO" id="GO:0000166">
    <property type="term" value="F:nucleotide binding"/>
    <property type="evidence" value="ECO:0007669"/>
    <property type="project" value="UniProtKB-KW"/>
</dbReference>
<dbReference type="Gene3D" id="3.10.20.30">
    <property type="match status" value="1"/>
</dbReference>
<sequence length="80" mass="8835">MELTIHLYGITRDIIGQSRYVVQLPPGARVQQLLESVRTSYPELAELKSLLVAVNEEYAEAETPLSERDEIALIPPVSGG</sequence>
<dbReference type="CDD" id="cd00754">
    <property type="entry name" value="Ubl_MoaD"/>
    <property type="match status" value="1"/>
</dbReference>
<dbReference type="AlphaFoldDB" id="A0A2S7IS34"/>
<evidence type="ECO:0000256" key="2">
    <source>
        <dbReference type="ARBA" id="ARBA00024200"/>
    </source>
</evidence>
<organism evidence="4 5">
    <name type="scientific">Siphonobacter curvatus</name>
    <dbReference type="NCBI Taxonomy" id="2094562"/>
    <lineage>
        <taxon>Bacteria</taxon>
        <taxon>Pseudomonadati</taxon>
        <taxon>Bacteroidota</taxon>
        <taxon>Cytophagia</taxon>
        <taxon>Cytophagales</taxon>
        <taxon>Cytophagaceae</taxon>
        <taxon>Siphonobacter</taxon>
    </lineage>
</organism>
<dbReference type="UniPathway" id="UPA00344"/>
<dbReference type="RefSeq" id="WP_102201002.1">
    <property type="nucleotide sequence ID" value="NZ_PTRA01000001.1"/>
</dbReference>
<name>A0A2S7IS34_9BACT</name>
<dbReference type="InterPro" id="IPR003749">
    <property type="entry name" value="ThiS/MoaD-like"/>
</dbReference>
<evidence type="ECO:0000313" key="5">
    <source>
        <dbReference type="Proteomes" id="UP000239590"/>
    </source>
</evidence>
<protein>
    <recommendedName>
        <fullName evidence="3">Molybdopterin synthase sulfur carrier subunit</fullName>
    </recommendedName>
</protein>
<dbReference type="InterPro" id="IPR016155">
    <property type="entry name" value="Mopterin_synth/thiamin_S_b"/>
</dbReference>
<comment type="similarity">
    <text evidence="2">Belongs to the MoaD family.</text>
</comment>